<dbReference type="PANTHER" id="PTHR42792">
    <property type="entry name" value="FLAGELLIN"/>
    <property type="match status" value="1"/>
</dbReference>
<feature type="domain" description="Flagellin C-terminal" evidence="6">
    <location>
        <begin position="536"/>
        <end position="621"/>
    </location>
</feature>
<evidence type="ECO:0000256" key="2">
    <source>
        <dbReference type="ARBA" id="ARBA00020110"/>
    </source>
</evidence>
<keyword evidence="7" id="KW-0282">Flagellum</keyword>
<dbReference type="Pfam" id="PF00669">
    <property type="entry name" value="Flagellin_N"/>
    <property type="match status" value="1"/>
</dbReference>
<sequence length="622" mass="65186">MRINHNIAALNTYRQLNINTTAGGRSLEKLSSGMRINKAGDDAAGLAISEKMRSQIRGLDQANRNSQDGISLIQTAEGALQETHSMLQRMKELAVQAANGTNTADDREKIQSEMNQLTTEINKISNTTEFNTMKLLNGGSASSSAAAGGPIPNAVIHGGMNKVEAVTAQVDLSVGTNGILAADADMADGAQFTFEINGKKLTITLQAETSAGVLSAGSASIAAGSNSASYFVKFNASKNVTAAELGSALKASIAELLSENKSADGTALSSLYKVGFTDGKVNISANAALEGDTIKFTSEVPVGFDERTFSIQTNNVGRASVSATSAQATLDFTGKTGFDVNGRTFNFGGADYVFTDDASKLDTVTTKYVKLNDIMDNGASKALKDITASELATALKNKINERSYGKDTDPTGKVEVKNSGNTVTFNTTRAGEEALKGFKDYFGFAGSGGGGGNKFEAIFQVGANEGQFFAIDIRDMRAKALGISGGANLSATGQIKEGAQAATFTKTAGVSATGVDKNLNEAALDIGTTEKASAAITVIDNAIKTVSEERSKMGAYQNRLEHTINNLGTTSENLTAAESRIRDVDMAKEMMEFTKNNILTQAAQAMLAQANQQPQGVLQLLR</sequence>
<dbReference type="Pfam" id="PF00700">
    <property type="entry name" value="Flagellin_C"/>
    <property type="match status" value="1"/>
</dbReference>
<keyword evidence="4" id="KW-0964">Secreted</keyword>
<dbReference type="SUPFAM" id="SSF64518">
    <property type="entry name" value="Phase 1 flagellin"/>
    <property type="match status" value="1"/>
</dbReference>
<dbReference type="PRINTS" id="PR00207">
    <property type="entry name" value="FLAGELLIN"/>
</dbReference>
<evidence type="ECO:0000256" key="1">
    <source>
        <dbReference type="ARBA" id="ARBA00005709"/>
    </source>
</evidence>
<dbReference type="InterPro" id="IPR042187">
    <property type="entry name" value="Flagellin_C_sub2"/>
</dbReference>
<dbReference type="GO" id="GO:0005576">
    <property type="term" value="C:extracellular region"/>
    <property type="evidence" value="ECO:0007669"/>
    <property type="project" value="UniProtKB-SubCell"/>
</dbReference>
<dbReference type="AlphaFoldDB" id="A0A1M6RE03"/>
<reference evidence="8" key="1">
    <citation type="submission" date="2016-11" db="EMBL/GenBank/DDBJ databases">
        <authorList>
            <person name="Varghese N."/>
            <person name="Submissions S."/>
        </authorList>
    </citation>
    <scope>NUCLEOTIDE SEQUENCE [LARGE SCALE GENOMIC DNA]</scope>
    <source>
        <strain evidence="8">DSM 10349</strain>
    </source>
</reference>
<evidence type="ECO:0000313" key="7">
    <source>
        <dbReference type="EMBL" id="SHK30679.1"/>
    </source>
</evidence>
<dbReference type="GO" id="GO:0005198">
    <property type="term" value="F:structural molecule activity"/>
    <property type="evidence" value="ECO:0007669"/>
    <property type="project" value="UniProtKB-UniRule"/>
</dbReference>
<dbReference type="EMBL" id="FRAR01000010">
    <property type="protein sequence ID" value="SHK30679.1"/>
    <property type="molecule type" value="Genomic_DNA"/>
</dbReference>
<dbReference type="Gene3D" id="1.20.1330.10">
    <property type="entry name" value="f41 fragment of flagellin, N-terminal domain"/>
    <property type="match status" value="2"/>
</dbReference>
<accession>A0A1M6RE03</accession>
<keyword evidence="3 4" id="KW-0975">Bacterial flagellum</keyword>
<dbReference type="PANTHER" id="PTHR42792:SF2">
    <property type="entry name" value="FLAGELLIN"/>
    <property type="match status" value="1"/>
</dbReference>
<organism evidence="7 8">
    <name type="scientific">Desulforamulus aeronauticus DSM 10349</name>
    <dbReference type="NCBI Taxonomy" id="1121421"/>
    <lineage>
        <taxon>Bacteria</taxon>
        <taxon>Bacillati</taxon>
        <taxon>Bacillota</taxon>
        <taxon>Clostridia</taxon>
        <taxon>Eubacteriales</taxon>
        <taxon>Peptococcaceae</taxon>
        <taxon>Desulforamulus</taxon>
    </lineage>
</organism>
<evidence type="ECO:0000256" key="4">
    <source>
        <dbReference type="RuleBase" id="RU362073"/>
    </source>
</evidence>
<protein>
    <recommendedName>
        <fullName evidence="2 4">Flagellin</fullName>
    </recommendedName>
</protein>
<dbReference type="RefSeq" id="WP_072912448.1">
    <property type="nucleotide sequence ID" value="NZ_FRAR01000010.1"/>
</dbReference>
<dbReference type="GO" id="GO:0009288">
    <property type="term" value="C:bacterial-type flagellum"/>
    <property type="evidence" value="ECO:0007669"/>
    <property type="project" value="UniProtKB-SubCell"/>
</dbReference>
<evidence type="ECO:0000256" key="3">
    <source>
        <dbReference type="ARBA" id="ARBA00023143"/>
    </source>
</evidence>
<evidence type="ECO:0000313" key="8">
    <source>
        <dbReference type="Proteomes" id="UP000183997"/>
    </source>
</evidence>
<evidence type="ECO:0000259" key="5">
    <source>
        <dbReference type="Pfam" id="PF00669"/>
    </source>
</evidence>
<name>A0A1M6RE03_9FIRM</name>
<keyword evidence="7" id="KW-0969">Cilium</keyword>
<gene>
    <name evidence="7" type="ORF">SAMN02745123_01448</name>
</gene>
<comment type="function">
    <text evidence="4">Flagellin is the subunit protein which polymerizes to form the filaments of bacterial flagella.</text>
</comment>
<proteinExistence type="inferred from homology"/>
<comment type="similarity">
    <text evidence="1 4">Belongs to the bacterial flagellin family.</text>
</comment>
<dbReference type="InterPro" id="IPR001492">
    <property type="entry name" value="Flagellin"/>
</dbReference>
<dbReference type="InterPro" id="IPR001029">
    <property type="entry name" value="Flagellin_N"/>
</dbReference>
<comment type="subcellular location">
    <subcellularLocation>
        <location evidence="4">Secreted</location>
    </subcellularLocation>
    <subcellularLocation>
        <location evidence="4">Bacterial flagellum</location>
    </subcellularLocation>
</comment>
<keyword evidence="8" id="KW-1185">Reference proteome</keyword>
<dbReference type="STRING" id="1121421.SAMN02745123_01448"/>
<dbReference type="Gene3D" id="6.10.10.10">
    <property type="entry name" value="Flagellar export chaperone, C-terminal domain"/>
    <property type="match status" value="1"/>
</dbReference>
<feature type="domain" description="Flagellin N-terminal" evidence="5">
    <location>
        <begin position="3"/>
        <end position="138"/>
    </location>
</feature>
<evidence type="ECO:0000259" key="6">
    <source>
        <dbReference type="Pfam" id="PF00700"/>
    </source>
</evidence>
<keyword evidence="7" id="KW-0966">Cell projection</keyword>
<dbReference type="OrthoDB" id="9796789at2"/>
<dbReference type="Proteomes" id="UP000183997">
    <property type="component" value="Unassembled WGS sequence"/>
</dbReference>
<dbReference type="InterPro" id="IPR046358">
    <property type="entry name" value="Flagellin_C"/>
</dbReference>